<dbReference type="InterPro" id="IPR002734">
    <property type="entry name" value="RibDG_C"/>
</dbReference>
<dbReference type="PANTHER" id="PTHR38011">
    <property type="entry name" value="DIHYDROFOLATE REDUCTASE FAMILY PROTEIN (AFU_ORTHOLOGUE AFUA_8G06820)"/>
    <property type="match status" value="1"/>
</dbReference>
<dbReference type="NCBIfam" id="NF010663">
    <property type="entry name" value="PRK14059.1-1"/>
    <property type="match status" value="1"/>
</dbReference>
<keyword evidence="6" id="KW-1185">Reference proteome</keyword>
<comment type="pathway">
    <text evidence="1">Cofactor biosynthesis; riboflavin biosynthesis.</text>
</comment>
<evidence type="ECO:0000313" key="6">
    <source>
        <dbReference type="Proteomes" id="UP000237846"/>
    </source>
</evidence>
<comment type="caution">
    <text evidence="5">The sequence shown here is derived from an EMBL/GenBank/DDBJ whole genome shotgun (WGS) entry which is preliminary data.</text>
</comment>
<evidence type="ECO:0000256" key="3">
    <source>
        <dbReference type="ARBA" id="ARBA00023002"/>
    </source>
</evidence>
<sequence length="250" mass="27367">MRQLFPVLPDPAADVDPVDAYAYRLPPGGRPWLRANMVSSVDGSASWRGRTADLSDEADRRMLALLRALSDVVLVGAGTARVERYGPAHVREEFRPLRAGRSERPPIAVVTHRLNMDLSGPLFAPAPPECRTIVITTGLADPEVLAEAERRAEVIVAGERRVDPHFAVAELARRGHRRLLCEGGPTLLAQLVQADLLDELCLTLTPVLCAGDAPRVLDGPALERPRTLSTARLLHSGDTYFFQYTRDSGR</sequence>
<evidence type="ECO:0000256" key="1">
    <source>
        <dbReference type="ARBA" id="ARBA00005104"/>
    </source>
</evidence>
<evidence type="ECO:0000256" key="2">
    <source>
        <dbReference type="ARBA" id="ARBA00022857"/>
    </source>
</evidence>
<gene>
    <name evidence="5" type="ORF">CLV72_110136</name>
</gene>
<keyword evidence="2" id="KW-0521">NADP</keyword>
<keyword evidence="3" id="KW-0560">Oxidoreductase</keyword>
<dbReference type="SUPFAM" id="SSF53597">
    <property type="entry name" value="Dihydrofolate reductase-like"/>
    <property type="match status" value="1"/>
</dbReference>
<dbReference type="Gene3D" id="3.40.430.10">
    <property type="entry name" value="Dihydrofolate Reductase, subunit A"/>
    <property type="match status" value="1"/>
</dbReference>
<evidence type="ECO:0000313" key="5">
    <source>
        <dbReference type="EMBL" id="PRX92376.1"/>
    </source>
</evidence>
<dbReference type="GO" id="GO:0009231">
    <property type="term" value="P:riboflavin biosynthetic process"/>
    <property type="evidence" value="ECO:0007669"/>
    <property type="project" value="InterPro"/>
</dbReference>
<protein>
    <submittedName>
        <fullName evidence="5">Riboflavin biosynthesis pyrimidine reductase</fullName>
    </submittedName>
</protein>
<dbReference type="InterPro" id="IPR050765">
    <property type="entry name" value="Riboflavin_Biosynth_HTPR"/>
</dbReference>
<proteinExistence type="predicted"/>
<accession>A0A2T0PUG6</accession>
<dbReference type="EMBL" id="PVZC01000010">
    <property type="protein sequence ID" value="PRX92376.1"/>
    <property type="molecule type" value="Genomic_DNA"/>
</dbReference>
<dbReference type="AlphaFoldDB" id="A0A2T0PUG6"/>
<name>A0A2T0PUG6_9ACTN</name>
<feature type="domain" description="Bacterial bifunctional deaminase-reductase C-terminal" evidence="4">
    <location>
        <begin position="31"/>
        <end position="226"/>
    </location>
</feature>
<dbReference type="Pfam" id="PF01872">
    <property type="entry name" value="RibD_C"/>
    <property type="match status" value="1"/>
</dbReference>
<dbReference type="PANTHER" id="PTHR38011:SF7">
    <property type="entry name" value="2,5-DIAMINO-6-RIBOSYLAMINO-4(3H)-PYRIMIDINONE 5'-PHOSPHATE REDUCTASE"/>
    <property type="match status" value="1"/>
</dbReference>
<reference evidence="5 6" key="1">
    <citation type="submission" date="2018-03" db="EMBL/GenBank/DDBJ databases">
        <title>Genomic Encyclopedia of Archaeal and Bacterial Type Strains, Phase II (KMG-II): from individual species to whole genera.</title>
        <authorList>
            <person name="Goeker M."/>
        </authorList>
    </citation>
    <scope>NUCLEOTIDE SEQUENCE [LARGE SCALE GENOMIC DNA]</scope>
    <source>
        <strain evidence="5 6">DSM 45601</strain>
    </source>
</reference>
<organism evidence="5 6">
    <name type="scientific">Allonocardiopsis opalescens</name>
    <dbReference type="NCBI Taxonomy" id="1144618"/>
    <lineage>
        <taxon>Bacteria</taxon>
        <taxon>Bacillati</taxon>
        <taxon>Actinomycetota</taxon>
        <taxon>Actinomycetes</taxon>
        <taxon>Streptosporangiales</taxon>
        <taxon>Allonocardiopsis</taxon>
    </lineage>
</organism>
<dbReference type="InterPro" id="IPR024072">
    <property type="entry name" value="DHFR-like_dom_sf"/>
</dbReference>
<dbReference type="GO" id="GO:0008703">
    <property type="term" value="F:5-amino-6-(5-phosphoribosylamino)uracil reductase activity"/>
    <property type="evidence" value="ECO:0007669"/>
    <property type="project" value="InterPro"/>
</dbReference>
<dbReference type="Proteomes" id="UP000237846">
    <property type="component" value="Unassembled WGS sequence"/>
</dbReference>
<dbReference type="RefSeq" id="WP_211303151.1">
    <property type="nucleotide sequence ID" value="NZ_PVZC01000010.1"/>
</dbReference>
<evidence type="ECO:0000259" key="4">
    <source>
        <dbReference type="Pfam" id="PF01872"/>
    </source>
</evidence>